<organism evidence="2 3">
    <name type="scientific">Tetradesmus obliquus</name>
    <name type="common">Green alga</name>
    <name type="synonym">Acutodesmus obliquus</name>
    <dbReference type="NCBI Taxonomy" id="3088"/>
    <lineage>
        <taxon>Eukaryota</taxon>
        <taxon>Viridiplantae</taxon>
        <taxon>Chlorophyta</taxon>
        <taxon>core chlorophytes</taxon>
        <taxon>Chlorophyceae</taxon>
        <taxon>CS clade</taxon>
        <taxon>Sphaeropleales</taxon>
        <taxon>Scenedesmaceae</taxon>
        <taxon>Tetradesmus</taxon>
    </lineage>
</organism>
<dbReference type="AlphaFoldDB" id="A0A383WPA3"/>
<feature type="region of interest" description="Disordered" evidence="1">
    <location>
        <begin position="30"/>
        <end position="75"/>
    </location>
</feature>
<reference evidence="2 3" key="1">
    <citation type="submission" date="2016-10" db="EMBL/GenBank/DDBJ databases">
        <authorList>
            <person name="Cai Z."/>
        </authorList>
    </citation>
    <scope>NUCLEOTIDE SEQUENCE [LARGE SCALE GENOMIC DNA]</scope>
</reference>
<accession>A0A383WPA3</accession>
<proteinExistence type="predicted"/>
<evidence type="ECO:0000256" key="1">
    <source>
        <dbReference type="SAM" id="MobiDB-lite"/>
    </source>
</evidence>
<feature type="compositionally biased region" description="Low complexity" evidence="1">
    <location>
        <begin position="38"/>
        <end position="49"/>
    </location>
</feature>
<dbReference type="Proteomes" id="UP000256970">
    <property type="component" value="Unassembled WGS sequence"/>
</dbReference>
<dbReference type="EMBL" id="FNXT01001325">
    <property type="protein sequence ID" value="SZX78546.1"/>
    <property type="molecule type" value="Genomic_DNA"/>
</dbReference>
<gene>
    <name evidence="2" type="ORF">BQ4739_LOCUS18868</name>
</gene>
<keyword evidence="3" id="KW-1185">Reference proteome</keyword>
<evidence type="ECO:0000313" key="2">
    <source>
        <dbReference type="EMBL" id="SZX78546.1"/>
    </source>
</evidence>
<sequence length="161" mass="16413">MFARVACTVAESKNVRRCVQVEEARAKLVARLAPQPGSSSSDSSSSSSDAAQPNMLGTTGGSSSSEQGPQANAAATAAAAAAAAAGVVVGGGAGTTPLLDGLVSRQPLLLVRDVDCLLDELERLMPGTRVLSLLQNNPDMLLMVQRGSRQLGPGAEFMSPY</sequence>
<protein>
    <submittedName>
        <fullName evidence="2">Uncharacterized protein</fullName>
    </submittedName>
</protein>
<evidence type="ECO:0000313" key="3">
    <source>
        <dbReference type="Proteomes" id="UP000256970"/>
    </source>
</evidence>
<name>A0A383WPA3_TETOB</name>